<keyword evidence="1 5" id="KW-0436">Ligase</keyword>
<dbReference type="InterPro" id="IPR002645">
    <property type="entry name" value="STAS_dom"/>
</dbReference>
<dbReference type="SUPFAM" id="SSF52091">
    <property type="entry name" value="SpoIIaa-like"/>
    <property type="match status" value="1"/>
</dbReference>
<evidence type="ECO:0000256" key="2">
    <source>
        <dbReference type="ARBA" id="ARBA00022741"/>
    </source>
</evidence>
<dbReference type="GO" id="GO:0042398">
    <property type="term" value="P:modified amino acid biosynthetic process"/>
    <property type="evidence" value="ECO:0007669"/>
    <property type="project" value="InterPro"/>
</dbReference>
<dbReference type="GO" id="GO:0004357">
    <property type="term" value="F:glutamate-cysteine ligase activity"/>
    <property type="evidence" value="ECO:0007669"/>
    <property type="project" value="UniProtKB-EC"/>
</dbReference>
<evidence type="ECO:0000313" key="7">
    <source>
        <dbReference type="EMBL" id="PWK82146.1"/>
    </source>
</evidence>
<comment type="similarity">
    <text evidence="5">Belongs to the glutamate--cysteine ligase type 2 family. YbdK subfamily.</text>
</comment>
<dbReference type="InterPro" id="IPR011793">
    <property type="entry name" value="YbdK"/>
</dbReference>
<dbReference type="PANTHER" id="PTHR36510">
    <property type="entry name" value="GLUTAMATE--CYSTEINE LIGASE 2-RELATED"/>
    <property type="match status" value="1"/>
</dbReference>
<feature type="domain" description="STAS" evidence="6">
    <location>
        <begin position="376"/>
        <end position="430"/>
    </location>
</feature>
<proteinExistence type="inferred from homology"/>
<evidence type="ECO:0000256" key="4">
    <source>
        <dbReference type="ARBA" id="ARBA00048819"/>
    </source>
</evidence>
<dbReference type="EC" id="6.3.2.2" evidence="5"/>
<dbReference type="Gene3D" id="3.30.750.24">
    <property type="entry name" value="STAS domain"/>
    <property type="match status" value="1"/>
</dbReference>
<dbReference type="InterPro" id="IPR014746">
    <property type="entry name" value="Gln_synth/guanido_kin_cat_dom"/>
</dbReference>
<dbReference type="PROSITE" id="PS50801">
    <property type="entry name" value="STAS"/>
    <property type="match status" value="1"/>
</dbReference>
<gene>
    <name evidence="7" type="ORF">C8D88_11411</name>
</gene>
<name>A0A316HPX8_9PSEU</name>
<dbReference type="CDD" id="cd07043">
    <property type="entry name" value="STAS_anti-anti-sigma_factors"/>
    <property type="match status" value="1"/>
</dbReference>
<dbReference type="Pfam" id="PF04107">
    <property type="entry name" value="GCS2"/>
    <property type="match status" value="1"/>
</dbReference>
<dbReference type="InterPro" id="IPR036513">
    <property type="entry name" value="STAS_dom_sf"/>
</dbReference>
<dbReference type="SUPFAM" id="SSF55931">
    <property type="entry name" value="Glutamine synthetase/guanido kinase"/>
    <property type="match status" value="1"/>
</dbReference>
<protein>
    <recommendedName>
        <fullName evidence="5">Putative glutamate--cysteine ligase 2</fullName>
        <ecNumber evidence="5">6.3.2.2</ecNumber>
    </recommendedName>
    <alternativeName>
        <fullName evidence="5">Gamma-glutamylcysteine synthetase 2</fullName>
        <shortName evidence="5">GCS 2</shortName>
        <shortName evidence="5">Gamma-GCS 2</shortName>
    </alternativeName>
</protein>
<dbReference type="PANTHER" id="PTHR36510:SF1">
    <property type="entry name" value="GLUTAMATE--CYSTEINE LIGASE 2-RELATED"/>
    <property type="match status" value="1"/>
</dbReference>
<evidence type="ECO:0000256" key="5">
    <source>
        <dbReference type="HAMAP-Rule" id="MF_01609"/>
    </source>
</evidence>
<keyword evidence="2 5" id="KW-0547">Nucleotide-binding</keyword>
<organism evidence="7 8">
    <name type="scientific">Lentzea atacamensis</name>
    <dbReference type="NCBI Taxonomy" id="531938"/>
    <lineage>
        <taxon>Bacteria</taxon>
        <taxon>Bacillati</taxon>
        <taxon>Actinomycetota</taxon>
        <taxon>Actinomycetes</taxon>
        <taxon>Pseudonocardiales</taxon>
        <taxon>Pseudonocardiaceae</taxon>
        <taxon>Lentzea</taxon>
    </lineage>
</organism>
<dbReference type="AlphaFoldDB" id="A0A316HPX8"/>
<dbReference type="Proteomes" id="UP000246005">
    <property type="component" value="Unassembled WGS sequence"/>
</dbReference>
<comment type="caution">
    <text evidence="7">The sequence shown here is derived from an EMBL/GenBank/DDBJ whole genome shotgun (WGS) entry which is preliminary data.</text>
</comment>
<dbReference type="GO" id="GO:0005524">
    <property type="term" value="F:ATP binding"/>
    <property type="evidence" value="ECO:0007669"/>
    <property type="project" value="UniProtKB-KW"/>
</dbReference>
<evidence type="ECO:0000259" key="6">
    <source>
        <dbReference type="PROSITE" id="PS50801"/>
    </source>
</evidence>
<accession>A0A316HPX8</accession>
<reference evidence="7 8" key="1">
    <citation type="submission" date="2018-05" db="EMBL/GenBank/DDBJ databases">
        <title>Genomic Encyclopedia of Type Strains, Phase IV (KMG-IV): sequencing the most valuable type-strain genomes for metagenomic binning, comparative biology and taxonomic classification.</title>
        <authorList>
            <person name="Goeker M."/>
        </authorList>
    </citation>
    <scope>NUCLEOTIDE SEQUENCE [LARGE SCALE GENOMIC DNA]</scope>
    <source>
        <strain evidence="7 8">DSM 45480</strain>
    </source>
</reference>
<dbReference type="HAMAP" id="MF_01609">
    <property type="entry name" value="Glu_cys_ligase_2"/>
    <property type="match status" value="1"/>
</dbReference>
<keyword evidence="3 5" id="KW-0067">ATP-binding</keyword>
<evidence type="ECO:0000313" key="8">
    <source>
        <dbReference type="Proteomes" id="UP000246005"/>
    </source>
</evidence>
<dbReference type="EMBL" id="QGHB01000014">
    <property type="protein sequence ID" value="PWK82146.1"/>
    <property type="molecule type" value="Genomic_DNA"/>
</dbReference>
<dbReference type="InterPro" id="IPR050141">
    <property type="entry name" value="GCL_type2/YbdK_subfam"/>
</dbReference>
<comment type="function">
    <text evidence="5">ATP-dependent carboxylate-amine ligase which exhibits weak glutamate--cysteine ligase activity.</text>
</comment>
<sequence length="476" mass="51092">MERISSTEACSPTVGVEEEFLLVDPVTGVAVNRAGDVVAAARDLFGLELDHELTGSQVETNTAVCTDVEQVRRELLRTRSVVARAARAAGCRAIAVGAPPLGDMTGVITDDLRYRRIARAFGALAEQQLICGCHVHVAVPDRETAVQVCNHLRPWLPLLGAITANSPFSRGADTGFASWRQMVWSRWPVSGPPPYFTSWQHYQAVSDTLLDAETALDQGMIYWDVRPSAHLPTVEVRVADVAASVDDAVLLAALARALATKAVAEVERGVLAVPVPVETLRQVSWRAAKDGLTGSTLDVLSGRKLPVRQQLIALVRELTPVLDANGDLALVERGLRVLDRDGCGADRQRRAFREGGTEDLLTLLDADAAQRPSGHGMAVVKMAGDVDLSNSDELERRCTEAMDAGAEEVVLDLSEVAYFGSSGITALERIRAQGIERRVPISVTASATVARVLNATAMDNLLPLREQPRAPLPTAG</sequence>
<dbReference type="InterPro" id="IPR006336">
    <property type="entry name" value="GCS2"/>
</dbReference>
<dbReference type="Gene3D" id="3.30.590.20">
    <property type="match status" value="1"/>
</dbReference>
<comment type="catalytic activity">
    <reaction evidence="4 5">
        <text>L-cysteine + L-glutamate + ATP = gamma-L-glutamyl-L-cysteine + ADP + phosphate + H(+)</text>
        <dbReference type="Rhea" id="RHEA:13285"/>
        <dbReference type="ChEBI" id="CHEBI:15378"/>
        <dbReference type="ChEBI" id="CHEBI:29985"/>
        <dbReference type="ChEBI" id="CHEBI:30616"/>
        <dbReference type="ChEBI" id="CHEBI:35235"/>
        <dbReference type="ChEBI" id="CHEBI:43474"/>
        <dbReference type="ChEBI" id="CHEBI:58173"/>
        <dbReference type="ChEBI" id="CHEBI:456216"/>
        <dbReference type="EC" id="6.3.2.2"/>
    </reaction>
</comment>
<evidence type="ECO:0000256" key="3">
    <source>
        <dbReference type="ARBA" id="ARBA00022840"/>
    </source>
</evidence>
<dbReference type="NCBIfam" id="TIGR02050">
    <property type="entry name" value="gshA_cyan_rel"/>
    <property type="match status" value="1"/>
</dbReference>
<evidence type="ECO:0000256" key="1">
    <source>
        <dbReference type="ARBA" id="ARBA00022598"/>
    </source>
</evidence>
<dbReference type="Pfam" id="PF01740">
    <property type="entry name" value="STAS"/>
    <property type="match status" value="1"/>
</dbReference>
<dbReference type="NCBIfam" id="NF010041">
    <property type="entry name" value="PRK13517.1-1"/>
    <property type="match status" value="1"/>
</dbReference>